<reference evidence="2" key="1">
    <citation type="submission" date="2010-08" db="EMBL/GenBank/DDBJ databases">
        <authorList>
            <person name="Muzny D."/>
            <person name="Qin X."/>
            <person name="Buhay C."/>
            <person name="Dugan-Rocha S."/>
            <person name="Ding Y."/>
            <person name="Chen G."/>
            <person name="Hawes A."/>
            <person name="Holder M."/>
            <person name="Jhangiani S."/>
            <person name="Johnson A."/>
            <person name="Khan Z."/>
            <person name="Li Z."/>
            <person name="Liu W."/>
            <person name="Liu X."/>
            <person name="Perez L."/>
            <person name="Shen H."/>
            <person name="Wang Q."/>
            <person name="Watt J."/>
            <person name="Xi L."/>
            <person name="Xin Y."/>
            <person name="Zhou J."/>
            <person name="Deng J."/>
            <person name="Jiang H."/>
            <person name="Liu Y."/>
            <person name="Qu J."/>
            <person name="Song X.-Z."/>
            <person name="Zhang L."/>
            <person name="Villasana D."/>
            <person name="Johnson A."/>
            <person name="Liu J."/>
            <person name="Liyanage D."/>
            <person name="Lorensuhewa L."/>
            <person name="Robinson T."/>
            <person name="Song A."/>
            <person name="Song B.-B."/>
            <person name="Dinh H."/>
            <person name="Thornton R."/>
            <person name="Coyle M."/>
            <person name="Francisco L."/>
            <person name="Jackson L."/>
            <person name="Javaid M."/>
            <person name="Korchina V."/>
            <person name="Kovar C."/>
            <person name="Mata R."/>
            <person name="Mathew T."/>
            <person name="Ngo R."/>
            <person name="Nguyen L."/>
            <person name="Nguyen N."/>
            <person name="Okwuonu G."/>
            <person name="Ongeri F."/>
            <person name="Pham C."/>
            <person name="Simmons D."/>
            <person name="Wilczek-Boney K."/>
            <person name="Hale W."/>
            <person name="Jakkamsetti A."/>
            <person name="Pham P."/>
            <person name="Ruth R."/>
            <person name="San Lucas F."/>
            <person name="Warren J."/>
            <person name="Zhang J."/>
            <person name="Zhao Z."/>
            <person name="Zhou C."/>
            <person name="Zhu D."/>
            <person name="Lee S."/>
            <person name="Bess C."/>
            <person name="Blankenburg K."/>
            <person name="Forbes L."/>
            <person name="Fu Q."/>
            <person name="Gubbala S."/>
            <person name="Hirani K."/>
            <person name="Jayaseelan J.C."/>
            <person name="Lara F."/>
            <person name="Munidasa M."/>
            <person name="Palculict T."/>
            <person name="Patil S."/>
            <person name="Pu L.-L."/>
            <person name="Saada N."/>
            <person name="Tang L."/>
            <person name="Weissenberger G."/>
            <person name="Zhu Y."/>
            <person name="Hemphill L."/>
            <person name="Shang Y."/>
            <person name="Youmans B."/>
            <person name="Ayvaz T."/>
            <person name="Ross M."/>
            <person name="Santibanez J."/>
            <person name="Aqrawi P."/>
            <person name="Gross S."/>
            <person name="Joshi V."/>
            <person name="Fowler G."/>
            <person name="Nazareth L."/>
            <person name="Reid J."/>
            <person name="Worley K."/>
            <person name="Petrosino J."/>
            <person name="Highlander S."/>
            <person name="Gibbs R."/>
        </authorList>
    </citation>
    <scope>NUCLEOTIDE SEQUENCE [LARGE SCALE GENOMIC DNA]</scope>
    <source>
        <strain evidence="2">DSM 15272</strain>
    </source>
</reference>
<comment type="caution">
    <text evidence="2">The sequence shown here is derived from an EMBL/GenBank/DDBJ whole genome shotgun (WGS) entry which is preliminary data.</text>
</comment>
<dbReference type="RefSeq" id="WP_007077344.1">
    <property type="nucleotide sequence ID" value="NZ_CM001024.1"/>
</dbReference>
<dbReference type="AlphaFoldDB" id="E2SCU0"/>
<keyword evidence="1" id="KW-0732">Signal</keyword>
<feature type="signal peptide" evidence="1">
    <location>
        <begin position="1"/>
        <end position="25"/>
    </location>
</feature>
<keyword evidence="3" id="KW-1185">Reference proteome</keyword>
<feature type="chain" id="PRO_5038462538" evidence="1">
    <location>
        <begin position="26"/>
        <end position="52"/>
    </location>
</feature>
<evidence type="ECO:0000256" key="1">
    <source>
        <dbReference type="SAM" id="SignalP"/>
    </source>
</evidence>
<protein>
    <submittedName>
        <fullName evidence="2">Uncharacterized protein</fullName>
    </submittedName>
</protein>
<dbReference type="eggNOG" id="ENOG502ZTA9">
    <property type="taxonomic scope" value="Bacteria"/>
</dbReference>
<gene>
    <name evidence="2" type="ORF">HMPREF0063_12252</name>
</gene>
<proteinExistence type="predicted"/>
<dbReference type="EMBL" id="ACLF03000006">
    <property type="protein sequence ID" value="EFQ83043.1"/>
    <property type="molecule type" value="Genomic_DNA"/>
</dbReference>
<accession>E2SCU0</accession>
<evidence type="ECO:0000313" key="3">
    <source>
        <dbReference type="Proteomes" id="UP000003111"/>
    </source>
</evidence>
<sequence length="52" mass="5420">MLKKLLVLLVAGFAVYYLLTAPAAAADAVEGAFDAVIDGFGSVGVFVQELFQ</sequence>
<organism evidence="2 3">
    <name type="scientific">Aeromicrobium marinum DSM 15272</name>
    <dbReference type="NCBI Taxonomy" id="585531"/>
    <lineage>
        <taxon>Bacteria</taxon>
        <taxon>Bacillati</taxon>
        <taxon>Actinomycetota</taxon>
        <taxon>Actinomycetes</taxon>
        <taxon>Propionibacteriales</taxon>
        <taxon>Nocardioidaceae</taxon>
        <taxon>Aeromicrobium</taxon>
    </lineage>
</organism>
<evidence type="ECO:0000313" key="2">
    <source>
        <dbReference type="EMBL" id="EFQ83043.1"/>
    </source>
</evidence>
<dbReference type="Proteomes" id="UP000003111">
    <property type="component" value="Unassembled WGS sequence"/>
</dbReference>
<dbReference type="HOGENOM" id="CLU_186189_2_1_11"/>
<name>E2SCU0_9ACTN</name>
<dbReference type="STRING" id="585531.HMPREF0063_12252"/>